<dbReference type="EMBL" id="AP018164">
    <property type="protein sequence ID" value="BAX90968.1"/>
    <property type="molecule type" value="Genomic_DNA"/>
</dbReference>
<keyword evidence="2" id="KW-1185">Reference proteome</keyword>
<gene>
    <name evidence="1" type="ORF">MSG_00806</name>
</gene>
<dbReference type="AlphaFoldDB" id="A0A1Z4EDF0"/>
<evidence type="ECO:0000313" key="1">
    <source>
        <dbReference type="EMBL" id="BAX90968.1"/>
    </source>
</evidence>
<sequence>MRERPLGGAGGAARPATRLYPLVMANSAKTGEHPDAATAVTARIAATLIFLVTPDINFTPYRHDSPAQGPVAMWGGATSWPLPSPNNNRG</sequence>
<evidence type="ECO:0000313" key="2">
    <source>
        <dbReference type="Proteomes" id="UP000217736"/>
    </source>
</evidence>
<proteinExistence type="predicted"/>
<dbReference type="KEGG" id="mshg:MSG_00806"/>
<reference evidence="2" key="1">
    <citation type="submission" date="2017-06" db="EMBL/GenBank/DDBJ databases">
        <title>Complete Genome Sequence of Mycobacterium shigaense.</title>
        <authorList>
            <person name="Fukano H."/>
            <person name="Yoshida M."/>
            <person name="Kazumi Y."/>
            <person name="Ogura Y."/>
            <person name="Mitarai S."/>
            <person name="Hayashi T."/>
            <person name="Hoshino Y."/>
        </authorList>
    </citation>
    <scope>NUCLEOTIDE SEQUENCE [LARGE SCALE GENOMIC DNA]</scope>
    <source>
        <strain evidence="2">UN-152</strain>
    </source>
</reference>
<protein>
    <submittedName>
        <fullName evidence="1">Uncharacterized protein</fullName>
    </submittedName>
</protein>
<accession>A0A1Z4EDF0</accession>
<organism evidence="1 2">
    <name type="scientific">Mycobacterium shigaense</name>
    <dbReference type="NCBI Taxonomy" id="722731"/>
    <lineage>
        <taxon>Bacteria</taxon>
        <taxon>Bacillati</taxon>
        <taxon>Actinomycetota</taxon>
        <taxon>Actinomycetes</taxon>
        <taxon>Mycobacteriales</taxon>
        <taxon>Mycobacteriaceae</taxon>
        <taxon>Mycobacterium</taxon>
        <taxon>Mycobacterium simiae complex</taxon>
    </lineage>
</organism>
<dbReference type="Proteomes" id="UP000217736">
    <property type="component" value="Chromosome"/>
</dbReference>
<name>A0A1Z4EDF0_9MYCO</name>